<dbReference type="PANTHER" id="PTHR39460:SF1">
    <property type="entry name" value="C6 TRANSCRIPTION FACTOR"/>
    <property type="match status" value="1"/>
</dbReference>
<gene>
    <name evidence="3" type="ORF">K435DRAFT_854069</name>
</gene>
<feature type="region of interest" description="Disordered" evidence="1">
    <location>
        <begin position="1"/>
        <end position="134"/>
    </location>
</feature>
<sequence>MDSGLEPSPFNPAFTTIRSAPTRTIGSGETGQNLLGGVEMKGRRGSDSTTLVSHELEAGKGQDLVISSREASRGPPDTSLVHTPSPLPSPSPSPASSFSDPSYTLVPPSSTPFESSKSCSSSPSPSLPSSPSFHTPTFSTKTLLTSVLYPKSHHPARHRFLFSRLKWSSFFIPIILILVAAASTKLVSQRHRSWNEIGNIGMEGPIGTHNGTVVDNNNSETTISMALYKRDIDTQAATNTVSISIDLPTSTSSFTSSTSSMISGSSSATTTTTGGASTVVPTIPPDSSPPVLPTPFPQPWDSSSLGLNFSTQGCLNFFINMTNTAPFRSCRSFGMLEAWSTSFVDAQTNLTLLNDIIWGTCNPPLGIDQCTANMRWFERELVKDEVCGTDLDEKNESVVRTRAALLAYPLLQTASCLPFSTTNTYCYVSSISSGTAADVFLYSLPLGDQFPNSSAIKVSCSACEKDLLGVFGTAFNEGTTSSTPPSSDPILNRDDTTEIIGLKSTYQNALDIVENTCGAGFVQAAQGSHSSSAIPTRRLSIGFGDAHETLGGKVWVTWFLVVAIFAARW</sequence>
<protein>
    <recommendedName>
        <fullName evidence="2">DUF7729 domain-containing protein</fullName>
    </recommendedName>
</protein>
<evidence type="ECO:0000256" key="1">
    <source>
        <dbReference type="SAM" id="MobiDB-lite"/>
    </source>
</evidence>
<evidence type="ECO:0000313" key="4">
    <source>
        <dbReference type="Proteomes" id="UP000297245"/>
    </source>
</evidence>
<dbReference type="PANTHER" id="PTHR39460">
    <property type="entry name" value="EXPRESSED PROTEIN"/>
    <property type="match status" value="1"/>
</dbReference>
<dbReference type="Pfam" id="PF24855">
    <property type="entry name" value="DUF7729"/>
    <property type="match status" value="1"/>
</dbReference>
<keyword evidence="4" id="KW-1185">Reference proteome</keyword>
<reference evidence="3 4" key="1">
    <citation type="journal article" date="2019" name="Nat. Ecol. Evol.">
        <title>Megaphylogeny resolves global patterns of mushroom evolution.</title>
        <authorList>
            <person name="Varga T."/>
            <person name="Krizsan K."/>
            <person name="Foldi C."/>
            <person name="Dima B."/>
            <person name="Sanchez-Garcia M."/>
            <person name="Sanchez-Ramirez S."/>
            <person name="Szollosi G.J."/>
            <person name="Szarkandi J.G."/>
            <person name="Papp V."/>
            <person name="Albert L."/>
            <person name="Andreopoulos W."/>
            <person name="Angelini C."/>
            <person name="Antonin V."/>
            <person name="Barry K.W."/>
            <person name="Bougher N.L."/>
            <person name="Buchanan P."/>
            <person name="Buyck B."/>
            <person name="Bense V."/>
            <person name="Catcheside P."/>
            <person name="Chovatia M."/>
            <person name="Cooper J."/>
            <person name="Damon W."/>
            <person name="Desjardin D."/>
            <person name="Finy P."/>
            <person name="Geml J."/>
            <person name="Haridas S."/>
            <person name="Hughes K."/>
            <person name="Justo A."/>
            <person name="Karasinski D."/>
            <person name="Kautmanova I."/>
            <person name="Kiss B."/>
            <person name="Kocsube S."/>
            <person name="Kotiranta H."/>
            <person name="LaButti K.M."/>
            <person name="Lechner B.E."/>
            <person name="Liimatainen K."/>
            <person name="Lipzen A."/>
            <person name="Lukacs Z."/>
            <person name="Mihaltcheva S."/>
            <person name="Morgado L.N."/>
            <person name="Niskanen T."/>
            <person name="Noordeloos M.E."/>
            <person name="Ohm R.A."/>
            <person name="Ortiz-Santana B."/>
            <person name="Ovrebo C."/>
            <person name="Racz N."/>
            <person name="Riley R."/>
            <person name="Savchenko A."/>
            <person name="Shiryaev A."/>
            <person name="Soop K."/>
            <person name="Spirin V."/>
            <person name="Szebenyi C."/>
            <person name="Tomsovsky M."/>
            <person name="Tulloss R.E."/>
            <person name="Uehling J."/>
            <person name="Grigoriev I.V."/>
            <person name="Vagvolgyi C."/>
            <person name="Papp T."/>
            <person name="Martin F.M."/>
            <person name="Miettinen O."/>
            <person name="Hibbett D.S."/>
            <person name="Nagy L.G."/>
        </authorList>
    </citation>
    <scope>NUCLEOTIDE SEQUENCE [LARGE SCALE GENOMIC DNA]</scope>
    <source>
        <strain evidence="3 4">CBS 962.96</strain>
    </source>
</reference>
<organism evidence="3 4">
    <name type="scientific">Dendrothele bispora (strain CBS 962.96)</name>
    <dbReference type="NCBI Taxonomy" id="1314807"/>
    <lineage>
        <taxon>Eukaryota</taxon>
        <taxon>Fungi</taxon>
        <taxon>Dikarya</taxon>
        <taxon>Basidiomycota</taxon>
        <taxon>Agaricomycotina</taxon>
        <taxon>Agaricomycetes</taxon>
        <taxon>Agaricomycetidae</taxon>
        <taxon>Agaricales</taxon>
        <taxon>Agaricales incertae sedis</taxon>
        <taxon>Dendrothele</taxon>
    </lineage>
</organism>
<evidence type="ECO:0000259" key="2">
    <source>
        <dbReference type="Pfam" id="PF24855"/>
    </source>
</evidence>
<feature type="domain" description="DUF7729" evidence="2">
    <location>
        <begin position="295"/>
        <end position="477"/>
    </location>
</feature>
<feature type="compositionally biased region" description="Low complexity" evidence="1">
    <location>
        <begin position="94"/>
        <end position="134"/>
    </location>
</feature>
<proteinExistence type="predicted"/>
<dbReference type="EMBL" id="ML179094">
    <property type="protein sequence ID" value="THV01093.1"/>
    <property type="molecule type" value="Genomic_DNA"/>
</dbReference>
<feature type="compositionally biased region" description="Polar residues" evidence="1">
    <location>
        <begin position="13"/>
        <end position="33"/>
    </location>
</feature>
<evidence type="ECO:0000313" key="3">
    <source>
        <dbReference type="EMBL" id="THV01093.1"/>
    </source>
</evidence>
<name>A0A4S8MEQ0_DENBC</name>
<dbReference type="OrthoDB" id="2564812at2759"/>
<dbReference type="InterPro" id="IPR056146">
    <property type="entry name" value="DUF7729"/>
</dbReference>
<accession>A0A4S8MEQ0</accession>
<dbReference type="AlphaFoldDB" id="A0A4S8MEQ0"/>
<dbReference type="Proteomes" id="UP000297245">
    <property type="component" value="Unassembled WGS sequence"/>
</dbReference>